<dbReference type="KEGG" id="fer:FNB15_19245"/>
<dbReference type="EMBL" id="CP041636">
    <property type="protein sequence ID" value="QDO99279.1"/>
    <property type="molecule type" value="Genomic_DNA"/>
</dbReference>
<keyword evidence="3 6" id="KW-0812">Transmembrane</keyword>
<evidence type="ECO:0000313" key="7">
    <source>
        <dbReference type="EMBL" id="QDO99279.1"/>
    </source>
</evidence>
<keyword evidence="8" id="KW-1185">Reference proteome</keyword>
<evidence type="ECO:0000256" key="4">
    <source>
        <dbReference type="ARBA" id="ARBA00022989"/>
    </source>
</evidence>
<evidence type="ECO:0000313" key="8">
    <source>
        <dbReference type="Proteomes" id="UP000317496"/>
    </source>
</evidence>
<dbReference type="OrthoDB" id="5792512at2"/>
<feature type="transmembrane region" description="Helical" evidence="6">
    <location>
        <begin position="150"/>
        <end position="169"/>
    </location>
</feature>
<feature type="transmembrane region" description="Helical" evidence="6">
    <location>
        <begin position="305"/>
        <end position="336"/>
    </location>
</feature>
<feature type="transmembrane region" description="Helical" evidence="6">
    <location>
        <begin position="241"/>
        <end position="262"/>
    </location>
</feature>
<comment type="subcellular location">
    <subcellularLocation>
        <location evidence="1">Membrane</location>
        <topology evidence="1">Multi-pass membrane protein</topology>
    </subcellularLocation>
</comment>
<keyword evidence="5 6" id="KW-0472">Membrane</keyword>
<dbReference type="PANTHER" id="PTHR21716">
    <property type="entry name" value="TRANSMEMBRANE PROTEIN"/>
    <property type="match status" value="1"/>
</dbReference>
<evidence type="ECO:0000256" key="1">
    <source>
        <dbReference type="ARBA" id="ARBA00004141"/>
    </source>
</evidence>
<dbReference type="InterPro" id="IPR002549">
    <property type="entry name" value="AI-2E-like"/>
</dbReference>
<evidence type="ECO:0000256" key="2">
    <source>
        <dbReference type="ARBA" id="ARBA00009773"/>
    </source>
</evidence>
<dbReference type="GO" id="GO:0055085">
    <property type="term" value="P:transmembrane transport"/>
    <property type="evidence" value="ECO:0007669"/>
    <property type="project" value="TreeGrafter"/>
</dbReference>
<feature type="transmembrane region" description="Helical" evidence="6">
    <location>
        <begin position="60"/>
        <end position="81"/>
    </location>
</feature>
<proteinExistence type="inferred from homology"/>
<evidence type="ECO:0000256" key="5">
    <source>
        <dbReference type="ARBA" id="ARBA00023136"/>
    </source>
</evidence>
<sequence>MTRRQQMIAWMAIIVITFTLLIVLRDMLLPFIAAMAIAYLLDPAADWMERRGVRRWLATLLIIGLFFVVATLIVVLLVPLVSDQFAKFMDHLPEYVAWFNQRLLPYVQGVAGSFGIDLTHDPKTALAGQGEQVMKVVGGVLTGLLGGGQAIFNVLSLLVITPVVGFYLLRDWDRMIAQINDYLPLDHAETIREQAREIDKVLAGFVRGQMLVCLFLAAFYGLGLTLFGLQFGLFIGITAGMISFIPYVGTTLGFVVGIGVAIAQFWNEPVWIAAVAGVFIVGQMIEGNVLHPVLIGDRVGLHPVWIMFALLAGGSLFGFVGILVSVPLFAVIGVLARFTLERYRQSYLYRPGAPPKKIE</sequence>
<evidence type="ECO:0000256" key="6">
    <source>
        <dbReference type="SAM" id="Phobius"/>
    </source>
</evidence>
<dbReference type="RefSeq" id="WP_144258275.1">
    <property type="nucleotide sequence ID" value="NZ_CP041636.1"/>
</dbReference>
<organism evidence="7 8">
    <name type="scientific">Ferrovibrio terrae</name>
    <dbReference type="NCBI Taxonomy" id="2594003"/>
    <lineage>
        <taxon>Bacteria</taxon>
        <taxon>Pseudomonadati</taxon>
        <taxon>Pseudomonadota</taxon>
        <taxon>Alphaproteobacteria</taxon>
        <taxon>Rhodospirillales</taxon>
        <taxon>Rhodospirillaceae</taxon>
        <taxon>Ferrovibrio</taxon>
    </lineage>
</organism>
<comment type="similarity">
    <text evidence="2">Belongs to the autoinducer-2 exporter (AI-2E) (TC 2.A.86) family.</text>
</comment>
<name>A0A516H679_9PROT</name>
<feature type="transmembrane region" description="Helical" evidence="6">
    <location>
        <begin position="210"/>
        <end position="235"/>
    </location>
</feature>
<protein>
    <submittedName>
        <fullName evidence="7">AI-2E family transporter</fullName>
    </submittedName>
</protein>
<dbReference type="AlphaFoldDB" id="A0A516H679"/>
<dbReference type="PANTHER" id="PTHR21716:SF64">
    <property type="entry name" value="AI-2 TRANSPORT PROTEIN TQSA"/>
    <property type="match status" value="1"/>
</dbReference>
<keyword evidence="4 6" id="KW-1133">Transmembrane helix</keyword>
<feature type="transmembrane region" description="Helical" evidence="6">
    <location>
        <begin position="269"/>
        <end position="285"/>
    </location>
</feature>
<dbReference type="Proteomes" id="UP000317496">
    <property type="component" value="Chromosome"/>
</dbReference>
<reference evidence="7 8" key="1">
    <citation type="submission" date="2019-07" db="EMBL/GenBank/DDBJ databases">
        <title>Genome sequencing for Ferrovibrio sp. K5.</title>
        <authorList>
            <person name="Park S.-J."/>
        </authorList>
    </citation>
    <scope>NUCLEOTIDE SEQUENCE [LARGE SCALE GENOMIC DNA]</scope>
    <source>
        <strain evidence="7 8">K5</strain>
    </source>
</reference>
<dbReference type="Pfam" id="PF01594">
    <property type="entry name" value="AI-2E_transport"/>
    <property type="match status" value="1"/>
</dbReference>
<feature type="transmembrane region" description="Helical" evidence="6">
    <location>
        <begin position="7"/>
        <end position="24"/>
    </location>
</feature>
<feature type="transmembrane region" description="Helical" evidence="6">
    <location>
        <begin position="30"/>
        <end position="48"/>
    </location>
</feature>
<gene>
    <name evidence="7" type="ORF">FNB15_19245</name>
</gene>
<dbReference type="GO" id="GO:0005886">
    <property type="term" value="C:plasma membrane"/>
    <property type="evidence" value="ECO:0007669"/>
    <property type="project" value="UniProtKB-SubCell"/>
</dbReference>
<accession>A0A516H679</accession>
<evidence type="ECO:0000256" key="3">
    <source>
        <dbReference type="ARBA" id="ARBA00022692"/>
    </source>
</evidence>